<evidence type="ECO:0000313" key="3">
    <source>
        <dbReference type="Proteomes" id="UP000198752"/>
    </source>
</evidence>
<evidence type="ECO:0000256" key="1">
    <source>
        <dbReference type="SAM" id="Phobius"/>
    </source>
</evidence>
<feature type="transmembrane region" description="Helical" evidence="1">
    <location>
        <begin position="28"/>
        <end position="44"/>
    </location>
</feature>
<gene>
    <name evidence="2" type="ORF">SAMN02982927_03544</name>
</gene>
<keyword evidence="1" id="KW-0812">Transmembrane</keyword>
<organism evidence="2 3">
    <name type="scientific">Sporolactobacillus nakayamae</name>
    <dbReference type="NCBI Taxonomy" id="269670"/>
    <lineage>
        <taxon>Bacteria</taxon>
        <taxon>Bacillati</taxon>
        <taxon>Bacillota</taxon>
        <taxon>Bacilli</taxon>
        <taxon>Bacillales</taxon>
        <taxon>Sporolactobacillaceae</taxon>
        <taxon>Sporolactobacillus</taxon>
    </lineage>
</organism>
<keyword evidence="3" id="KW-1185">Reference proteome</keyword>
<keyword evidence="1" id="KW-1133">Transmembrane helix</keyword>
<dbReference type="EMBL" id="FOOY01000042">
    <property type="protein sequence ID" value="SFH00276.1"/>
    <property type="molecule type" value="Genomic_DNA"/>
</dbReference>
<proteinExistence type="predicted"/>
<dbReference type="Proteomes" id="UP000198752">
    <property type="component" value="Unassembled WGS sequence"/>
</dbReference>
<protein>
    <submittedName>
        <fullName evidence="2">Uncharacterized protein</fullName>
    </submittedName>
</protein>
<evidence type="ECO:0000313" key="2">
    <source>
        <dbReference type="EMBL" id="SFH00276.1"/>
    </source>
</evidence>
<keyword evidence="1" id="KW-0472">Membrane</keyword>
<dbReference type="AlphaFoldDB" id="A0A1I2WIV9"/>
<feature type="transmembrane region" description="Helical" evidence="1">
    <location>
        <begin position="56"/>
        <end position="73"/>
    </location>
</feature>
<accession>A0A1I2WIV9</accession>
<reference evidence="3" key="1">
    <citation type="submission" date="2016-10" db="EMBL/GenBank/DDBJ databases">
        <authorList>
            <person name="Varghese N."/>
            <person name="Submissions S."/>
        </authorList>
    </citation>
    <scope>NUCLEOTIDE SEQUENCE [LARGE SCALE GENOMIC DNA]</scope>
    <source>
        <strain evidence="3">ATCC 700379</strain>
    </source>
</reference>
<name>A0A1I2WIV9_9BACL</name>
<sequence length="79" mass="9623">MVYFFFITLLLISFSVLPLFKENKFLKYGYLFLLLSLNFLVTYNNNRYNIHIPDQWMYLMILAVFSPVLYKLILKKIKE</sequence>